<dbReference type="PROSITE" id="PS51331">
    <property type="entry name" value="THYX"/>
    <property type="match status" value="1"/>
</dbReference>
<dbReference type="PANTHER" id="PTHR34934:SF1">
    <property type="entry name" value="FLAVIN-DEPENDENT THYMIDYLATE SYNTHASE"/>
    <property type="match status" value="1"/>
</dbReference>
<dbReference type="Proteomes" id="UP001431209">
    <property type="component" value="Unassembled WGS sequence"/>
</dbReference>
<dbReference type="SUPFAM" id="SSF69796">
    <property type="entry name" value="Thymidylate synthase-complementing protein Thy1"/>
    <property type="match status" value="1"/>
</dbReference>
<gene>
    <name evidence="1" type="ORF">AKO1_013224</name>
</gene>
<keyword evidence="2" id="KW-1185">Reference proteome</keyword>
<dbReference type="InterPro" id="IPR036098">
    <property type="entry name" value="Thymidylate_synthase_ThyX_sf"/>
</dbReference>
<dbReference type="InterPro" id="IPR003669">
    <property type="entry name" value="Thymidylate_synthase_ThyX"/>
</dbReference>
<comment type="caution">
    <text evidence="1">The sequence shown here is derived from an EMBL/GenBank/DDBJ whole genome shotgun (WGS) entry which is preliminary data.</text>
</comment>
<dbReference type="PANTHER" id="PTHR34934">
    <property type="entry name" value="FLAVIN-DEPENDENT THYMIDYLATE SYNTHASE"/>
    <property type="match status" value="1"/>
</dbReference>
<protein>
    <submittedName>
        <fullName evidence="1">Thymidylate synthase</fullName>
    </submittedName>
</protein>
<proteinExistence type="inferred from homology"/>
<accession>A0AAW2YZS0</accession>
<dbReference type="GO" id="GO:0006231">
    <property type="term" value="P:dTMP biosynthetic process"/>
    <property type="evidence" value="ECO:0007669"/>
    <property type="project" value="InterPro"/>
</dbReference>
<dbReference type="NCBIfam" id="TIGR02170">
    <property type="entry name" value="thyX"/>
    <property type="match status" value="1"/>
</dbReference>
<dbReference type="Pfam" id="PF02511">
    <property type="entry name" value="Thy1"/>
    <property type="match status" value="1"/>
</dbReference>
<dbReference type="EMBL" id="JAOPGA020000819">
    <property type="protein sequence ID" value="KAL0482106.1"/>
    <property type="molecule type" value="Genomic_DNA"/>
</dbReference>
<organism evidence="1 2">
    <name type="scientific">Acrasis kona</name>
    <dbReference type="NCBI Taxonomy" id="1008807"/>
    <lineage>
        <taxon>Eukaryota</taxon>
        <taxon>Discoba</taxon>
        <taxon>Heterolobosea</taxon>
        <taxon>Tetramitia</taxon>
        <taxon>Eutetramitia</taxon>
        <taxon>Acrasidae</taxon>
        <taxon>Acrasis</taxon>
    </lineage>
</organism>
<dbReference type="AlphaFoldDB" id="A0AAW2YZS0"/>
<dbReference type="GO" id="GO:0070402">
    <property type="term" value="F:NADPH binding"/>
    <property type="evidence" value="ECO:0007669"/>
    <property type="project" value="TreeGrafter"/>
</dbReference>
<reference evidence="1 2" key="1">
    <citation type="submission" date="2024-03" db="EMBL/GenBank/DDBJ databases">
        <title>The Acrasis kona genome and developmental transcriptomes reveal deep origins of eukaryotic multicellular pathways.</title>
        <authorList>
            <person name="Sheikh S."/>
            <person name="Fu C.-J."/>
            <person name="Brown M.W."/>
            <person name="Baldauf S.L."/>
        </authorList>
    </citation>
    <scope>NUCLEOTIDE SEQUENCE [LARGE SCALE GENOMIC DNA]</scope>
    <source>
        <strain evidence="1 2">ATCC MYA-3509</strain>
    </source>
</reference>
<dbReference type="HAMAP" id="MF_01408">
    <property type="entry name" value="ThyX"/>
    <property type="match status" value="1"/>
</dbReference>
<dbReference type="GO" id="GO:0004799">
    <property type="term" value="F:thymidylate synthase activity"/>
    <property type="evidence" value="ECO:0007669"/>
    <property type="project" value="TreeGrafter"/>
</dbReference>
<dbReference type="GO" id="GO:0050660">
    <property type="term" value="F:flavin adenine dinucleotide binding"/>
    <property type="evidence" value="ECO:0007669"/>
    <property type="project" value="InterPro"/>
</dbReference>
<name>A0AAW2YZS0_9EUKA</name>
<sequence length="337" mass="38907">MTHISYDKELVEEYVKKIQYVKPEGSENQDDKTKPSIAPTIGPYYDAMLGCARWTIPVHEHGHVTLVDMMPRLVPIGQTPDFAVVQAARVSYGAGTKKSTEDTGLIRYLIRHRHTTPSEMVEFKFHCKMPIFVARQWIRHRTASVNEYSARYSIVKDEFYVPEHIHGQSSSNNQGSNTALTFDEHLEKIESLVRDSYNAYDAMVKDGVAREQARMVLPTNVYTEWYWKIDLHNLMHFLSLRMDKHAQKEIQDFSLAMFAIVREIIPVSMQAFVDYRLDGVFLTRLEVEALQNQSLVLNTKNKRETDEWVDKAKNRLGLGWAQDKKDEGTEEPLSNGH</sequence>
<dbReference type="Gene3D" id="3.30.1360.170">
    <property type="match status" value="1"/>
</dbReference>
<dbReference type="GO" id="GO:0050797">
    <property type="term" value="F:thymidylate synthase (FAD) activity"/>
    <property type="evidence" value="ECO:0007669"/>
    <property type="project" value="InterPro"/>
</dbReference>
<evidence type="ECO:0000313" key="1">
    <source>
        <dbReference type="EMBL" id="KAL0482106.1"/>
    </source>
</evidence>
<evidence type="ECO:0000313" key="2">
    <source>
        <dbReference type="Proteomes" id="UP001431209"/>
    </source>
</evidence>
<dbReference type="CDD" id="cd20175">
    <property type="entry name" value="ThyX"/>
    <property type="match status" value="1"/>
</dbReference>